<evidence type="ECO:0000313" key="2">
    <source>
        <dbReference type="EMBL" id="OWZ21640.1"/>
    </source>
</evidence>
<proteinExistence type="predicted"/>
<dbReference type="EMBL" id="NBNE01000203">
    <property type="protein sequence ID" value="OWZ21640.1"/>
    <property type="molecule type" value="Genomic_DNA"/>
</dbReference>
<name>A0A225WXT1_9STRA</name>
<feature type="transmembrane region" description="Helical" evidence="1">
    <location>
        <begin position="21"/>
        <end position="37"/>
    </location>
</feature>
<keyword evidence="1" id="KW-0472">Membrane</keyword>
<protein>
    <submittedName>
        <fullName evidence="2">Uncharacterized protein</fullName>
    </submittedName>
</protein>
<gene>
    <name evidence="2" type="ORF">PHMEG_0003780</name>
</gene>
<keyword evidence="1" id="KW-1133">Transmembrane helix</keyword>
<accession>A0A225WXT1</accession>
<keyword evidence="1" id="KW-0812">Transmembrane</keyword>
<evidence type="ECO:0000313" key="3">
    <source>
        <dbReference type="Proteomes" id="UP000198211"/>
    </source>
</evidence>
<comment type="caution">
    <text evidence="2">The sequence shown here is derived from an EMBL/GenBank/DDBJ whole genome shotgun (WGS) entry which is preliminary data.</text>
</comment>
<evidence type="ECO:0000256" key="1">
    <source>
        <dbReference type="SAM" id="Phobius"/>
    </source>
</evidence>
<keyword evidence="3" id="KW-1185">Reference proteome</keyword>
<dbReference type="Proteomes" id="UP000198211">
    <property type="component" value="Unassembled WGS sequence"/>
</dbReference>
<reference evidence="3" key="1">
    <citation type="submission" date="2017-03" db="EMBL/GenBank/DDBJ databases">
        <title>Phytopthora megakarya and P. palmivora, two closely related causual agents of cacao black pod achieved similar genome size and gene model numbers by different mechanisms.</title>
        <authorList>
            <person name="Ali S."/>
            <person name="Shao J."/>
            <person name="Larry D.J."/>
            <person name="Kronmiller B."/>
            <person name="Shen D."/>
            <person name="Strem M.D."/>
            <person name="Melnick R.L."/>
            <person name="Guiltinan M.J."/>
            <person name="Tyler B.M."/>
            <person name="Meinhardt L.W."/>
            <person name="Bailey B.A."/>
        </authorList>
    </citation>
    <scope>NUCLEOTIDE SEQUENCE [LARGE SCALE GENOMIC DNA]</scope>
    <source>
        <strain evidence="3">zdho120</strain>
    </source>
</reference>
<dbReference type="AlphaFoldDB" id="A0A225WXT1"/>
<organism evidence="2 3">
    <name type="scientific">Phytophthora megakarya</name>
    <dbReference type="NCBI Taxonomy" id="4795"/>
    <lineage>
        <taxon>Eukaryota</taxon>
        <taxon>Sar</taxon>
        <taxon>Stramenopiles</taxon>
        <taxon>Oomycota</taxon>
        <taxon>Peronosporomycetes</taxon>
        <taxon>Peronosporales</taxon>
        <taxon>Peronosporaceae</taxon>
        <taxon>Phytophthora</taxon>
    </lineage>
</organism>
<sequence>MKNAHSEDRPRDPRHVHANSLQPAIWPILALAIYWATTTFDKDNRLFPRSDQYDPFQKGVQRLLIDVELSIELNRRGVNTSNLETHLMRKGGAIFSAWCYSLAIIYGGAFACGKECKIPIIDMKLPEICTWEERLQRFCLVIIIARRKGSRRSLDDISSGFRAVPEHFAFTGEFGFASPVYHIPYLRKHLRSRHPIFFKMPLCFIIDRDVCIADLSRMAQSRRQQEFLYMYPY</sequence>
<feature type="transmembrane region" description="Helical" evidence="1">
    <location>
        <begin position="93"/>
        <end position="113"/>
    </location>
</feature>